<sequence>MADNVARTCAIARPFTDIRRDSEPNRGEIAKYDRSIA</sequence>
<dbReference type="Proteomes" id="UP000004535">
    <property type="component" value="Unassembled WGS sequence"/>
</dbReference>
<gene>
    <name evidence="1" type="ORF">BURMUCGD2_3615</name>
</gene>
<dbReference type="EMBL" id="ACFC01000018">
    <property type="protein sequence ID" value="EEE04129.1"/>
    <property type="molecule type" value="Genomic_DNA"/>
</dbReference>
<reference evidence="1 2" key="1">
    <citation type="journal article" date="2012" name="J. Bacteriol.">
        <title>Draft Genome Sequence Determination for Cystic Fibrosis and Chronic Granulomatous Disease Burkholderia multivorans Isolates.</title>
        <authorList>
            <person name="Varga J.J."/>
            <person name="Losada L."/>
            <person name="Zelazny A.M."/>
            <person name="Brinkac L."/>
            <person name="Harkins D."/>
            <person name="Radune D."/>
            <person name="Hostetler J."/>
            <person name="Sampaio E.P."/>
            <person name="Ronning C.M."/>
            <person name="Nierman W.C."/>
            <person name="Greenberg D.E."/>
            <person name="Holland S.M."/>
            <person name="Goldberg J.B."/>
        </authorList>
    </citation>
    <scope>NUCLEOTIDE SEQUENCE [LARGE SCALE GENOMIC DNA]</scope>
    <source>
        <strain evidence="1 2">CGD2</strain>
    </source>
</reference>
<protein>
    <submittedName>
        <fullName evidence="1">Uncharacterized protein</fullName>
    </submittedName>
</protein>
<comment type="caution">
    <text evidence="1">The sequence shown here is derived from an EMBL/GenBank/DDBJ whole genome shotgun (WGS) entry which is preliminary data.</text>
</comment>
<accession>B9BYQ8</accession>
<dbReference type="AlphaFoldDB" id="B9BYQ8"/>
<proteinExistence type="predicted"/>
<name>B9BYQ8_9BURK</name>
<organism evidence="1 2">
    <name type="scientific">Burkholderia multivorans CGD2</name>
    <dbReference type="NCBI Taxonomy" id="513052"/>
    <lineage>
        <taxon>Bacteria</taxon>
        <taxon>Pseudomonadati</taxon>
        <taxon>Pseudomonadota</taxon>
        <taxon>Betaproteobacteria</taxon>
        <taxon>Burkholderiales</taxon>
        <taxon>Burkholderiaceae</taxon>
        <taxon>Burkholderia</taxon>
        <taxon>Burkholderia cepacia complex</taxon>
    </lineage>
</organism>
<evidence type="ECO:0000313" key="1">
    <source>
        <dbReference type="EMBL" id="EEE04129.1"/>
    </source>
</evidence>
<evidence type="ECO:0000313" key="2">
    <source>
        <dbReference type="Proteomes" id="UP000004535"/>
    </source>
</evidence>